<dbReference type="SUPFAM" id="SSF49785">
    <property type="entry name" value="Galactose-binding domain-like"/>
    <property type="match status" value="1"/>
</dbReference>
<name>E4ZFZ8_LEPMJ</name>
<dbReference type="CDD" id="cd02947">
    <property type="entry name" value="TRX_family"/>
    <property type="match status" value="1"/>
</dbReference>
<evidence type="ECO:0000313" key="5">
    <source>
        <dbReference type="Proteomes" id="UP000002668"/>
    </source>
</evidence>
<dbReference type="OMA" id="PIFEMFP"/>
<evidence type="ECO:0000256" key="2">
    <source>
        <dbReference type="ARBA" id="ARBA00023157"/>
    </source>
</evidence>
<accession>E4ZFZ8</accession>
<dbReference type="Pfam" id="PF06201">
    <property type="entry name" value="PITH"/>
    <property type="match status" value="1"/>
</dbReference>
<dbReference type="STRING" id="985895.E4ZFZ8"/>
<gene>
    <name evidence="4" type="ORF">LEMA_P063440.1</name>
</gene>
<proteinExistence type="inferred from homology"/>
<organism evidence="4 5">
    <name type="scientific">Leptosphaeria maculans (strain JN3 / isolate v23.1.3 / race Av1-4-5-6-7-8)</name>
    <name type="common">Blackleg fungus</name>
    <name type="synonym">Phoma lingam</name>
    <dbReference type="NCBI Taxonomy" id="985895"/>
    <lineage>
        <taxon>Eukaryota</taxon>
        <taxon>Fungi</taxon>
        <taxon>Dikarya</taxon>
        <taxon>Ascomycota</taxon>
        <taxon>Pezizomycotina</taxon>
        <taxon>Dothideomycetes</taxon>
        <taxon>Pleosporomycetidae</taxon>
        <taxon>Pleosporales</taxon>
        <taxon>Pleosporineae</taxon>
        <taxon>Leptosphaeriaceae</taxon>
        <taxon>Plenodomus</taxon>
        <taxon>Plenodomus lingam/Leptosphaeria maculans species complex</taxon>
    </lineage>
</organism>
<dbReference type="InterPro" id="IPR036249">
    <property type="entry name" value="Thioredoxin-like_sf"/>
</dbReference>
<dbReference type="VEuPathDB" id="FungiDB:LEMA_P063440.1"/>
<evidence type="ECO:0000256" key="1">
    <source>
        <dbReference type="ARBA" id="ARBA00008987"/>
    </source>
</evidence>
<dbReference type="PANTHER" id="PTHR46115">
    <property type="entry name" value="THIOREDOXIN-LIKE PROTEIN 1"/>
    <property type="match status" value="1"/>
</dbReference>
<dbReference type="OrthoDB" id="2121326at2759"/>
<dbReference type="eggNOG" id="KOG0908">
    <property type="taxonomic scope" value="Eukaryota"/>
</dbReference>
<dbReference type="HOGENOM" id="CLU_072377_0_0_1"/>
<dbReference type="Gene3D" id="3.40.30.10">
    <property type="entry name" value="Glutaredoxin"/>
    <property type="match status" value="1"/>
</dbReference>
<dbReference type="Proteomes" id="UP000002668">
    <property type="component" value="Genome"/>
</dbReference>
<dbReference type="InParanoid" id="E4ZFZ8"/>
<reference evidence="5" key="1">
    <citation type="journal article" date="2011" name="Nat. Commun.">
        <title>Effector diversification within compartments of the Leptosphaeria maculans genome affected by Repeat-Induced Point mutations.</title>
        <authorList>
            <person name="Rouxel T."/>
            <person name="Grandaubert J."/>
            <person name="Hane J.K."/>
            <person name="Hoede C."/>
            <person name="van de Wouw A.P."/>
            <person name="Couloux A."/>
            <person name="Dominguez V."/>
            <person name="Anthouard V."/>
            <person name="Bally P."/>
            <person name="Bourras S."/>
            <person name="Cozijnsen A.J."/>
            <person name="Ciuffetti L.M."/>
            <person name="Degrave A."/>
            <person name="Dilmaghani A."/>
            <person name="Duret L."/>
            <person name="Fudal I."/>
            <person name="Goodwin S.B."/>
            <person name="Gout L."/>
            <person name="Glaser N."/>
            <person name="Linglin J."/>
            <person name="Kema G.H.J."/>
            <person name="Lapalu N."/>
            <person name="Lawrence C.B."/>
            <person name="May K."/>
            <person name="Meyer M."/>
            <person name="Ollivier B."/>
            <person name="Poulain J."/>
            <person name="Schoch C.L."/>
            <person name="Simon A."/>
            <person name="Spatafora J.W."/>
            <person name="Stachowiak A."/>
            <person name="Turgeon B.G."/>
            <person name="Tyler B.M."/>
            <person name="Vincent D."/>
            <person name="Weissenbach J."/>
            <person name="Amselem J."/>
            <person name="Quesneville H."/>
            <person name="Oliver R.P."/>
            <person name="Wincker P."/>
            <person name="Balesdent M.-H."/>
            <person name="Howlett B.J."/>
        </authorList>
    </citation>
    <scope>NUCLEOTIDE SEQUENCE [LARGE SCALE GENOMIC DNA]</scope>
    <source>
        <strain evidence="5">JN3 / isolate v23.1.3 / race Av1-4-5-6-7-8</strain>
    </source>
</reference>
<dbReference type="GO" id="GO:0005737">
    <property type="term" value="C:cytoplasm"/>
    <property type="evidence" value="ECO:0007669"/>
    <property type="project" value="UniProtKB-ARBA"/>
</dbReference>
<evidence type="ECO:0000313" key="4">
    <source>
        <dbReference type="EMBL" id="CBX90218.1"/>
    </source>
</evidence>
<dbReference type="InterPro" id="IPR010400">
    <property type="entry name" value="PITH_dom"/>
</dbReference>
<keyword evidence="2" id="KW-1015">Disulfide bond</keyword>
<sequence>MSGTLEISSPGQLSTLLSSSRIVVVNCKQMTTPDTANKLSILMIACYSVYNENNTSSTAIAPVYEKLAGQLSRANRVTFAKVSTVKQAQIAQSYNITNTPTFIVFKNKQQVSKYGGSNPQQLSEAIKKLAAEAETDGGGSGGFGEASSSGSAGWRGATLPRGYSDVTDSVDVRGLDLLNADSDFGGVRTLFETSPPSALNKGKAAASGSEGSKDWIESDVDNQLMLYIPFTANLKVHTIHITSCVSDDDDDDEAPCRPKTIHIWTNRQHNLGFEEAEDVPATQTIELKNSDWDTETATAKLELRFVKFQNVYSLVLFVADADGDSEKTRIDRIRLIGETGEKREIGKLEKIGQDD</sequence>
<evidence type="ECO:0000259" key="3">
    <source>
        <dbReference type="PROSITE" id="PS51532"/>
    </source>
</evidence>
<dbReference type="InterPro" id="IPR037047">
    <property type="entry name" value="PITH_dom_sf"/>
</dbReference>
<feature type="domain" description="PITH" evidence="3">
    <location>
        <begin position="155"/>
        <end position="355"/>
    </location>
</feature>
<keyword evidence="5" id="KW-1185">Reference proteome</keyword>
<dbReference type="AlphaFoldDB" id="E4ZFZ8"/>
<protein>
    <submittedName>
        <fullName evidence="4">Similar to thioredoxin-like protein</fullName>
    </submittedName>
</protein>
<dbReference type="InterPro" id="IPR008979">
    <property type="entry name" value="Galactose-bd-like_sf"/>
</dbReference>
<dbReference type="Pfam" id="PF00085">
    <property type="entry name" value="Thioredoxin"/>
    <property type="match status" value="1"/>
</dbReference>
<dbReference type="EMBL" id="FP929064">
    <property type="protein sequence ID" value="CBX90218.1"/>
    <property type="molecule type" value="Genomic_DNA"/>
</dbReference>
<dbReference type="SUPFAM" id="SSF52833">
    <property type="entry name" value="Thioredoxin-like"/>
    <property type="match status" value="1"/>
</dbReference>
<dbReference type="PROSITE" id="PS51532">
    <property type="entry name" value="PITH"/>
    <property type="match status" value="1"/>
</dbReference>
<dbReference type="InterPro" id="IPR013766">
    <property type="entry name" value="Thioredoxin_domain"/>
</dbReference>
<comment type="similarity">
    <text evidence="1">Belongs to the thioredoxin family.</text>
</comment>
<dbReference type="Gene3D" id="2.60.120.470">
    <property type="entry name" value="PITH domain"/>
    <property type="match status" value="1"/>
</dbReference>